<feature type="compositionally biased region" description="Basic and acidic residues" evidence="1">
    <location>
        <begin position="1"/>
        <end position="20"/>
    </location>
</feature>
<sequence>MADVKTVDEGAEFPEKRKLDLPSSISKSLEEDKGESDSHKRQKIDVPSGKNGSISLPPCENVAELDKHLNNSAAAEEEDEENDDDEEDYNAEEDEDGDEDVNGEAQIVDRKGKGIMIADKGKGKMLEDSDDDDSDGHDDDDDSSDDSDSDFSDGLDGSDFEDDPLAEVDLDNILPARTRQRQAQTGVRIFSDPNKGKDDVLVDFLYEIKKVRFVSVSSKKSTMDAGLVDFFGVD</sequence>
<evidence type="ECO:0000313" key="3">
    <source>
        <dbReference type="Proteomes" id="UP001318860"/>
    </source>
</evidence>
<feature type="compositionally biased region" description="Basic and acidic residues" evidence="1">
    <location>
        <begin position="28"/>
        <end position="39"/>
    </location>
</feature>
<evidence type="ECO:0000313" key="2">
    <source>
        <dbReference type="EMBL" id="KAK6140517.1"/>
    </source>
</evidence>
<dbReference type="Proteomes" id="UP001318860">
    <property type="component" value="Unassembled WGS sequence"/>
</dbReference>
<evidence type="ECO:0000256" key="1">
    <source>
        <dbReference type="SAM" id="MobiDB-lite"/>
    </source>
</evidence>
<dbReference type="EMBL" id="JABTTQ020000320">
    <property type="protein sequence ID" value="KAK6140517.1"/>
    <property type="molecule type" value="Genomic_DNA"/>
</dbReference>
<protein>
    <submittedName>
        <fullName evidence="2">Uncharacterized protein</fullName>
    </submittedName>
</protein>
<reference evidence="2 3" key="1">
    <citation type="journal article" date="2021" name="Comput. Struct. Biotechnol. J.">
        <title>De novo genome assembly of the potent medicinal plant Rehmannia glutinosa using nanopore technology.</title>
        <authorList>
            <person name="Ma L."/>
            <person name="Dong C."/>
            <person name="Song C."/>
            <person name="Wang X."/>
            <person name="Zheng X."/>
            <person name="Niu Y."/>
            <person name="Chen S."/>
            <person name="Feng W."/>
        </authorList>
    </citation>
    <scope>NUCLEOTIDE SEQUENCE [LARGE SCALE GENOMIC DNA]</scope>
    <source>
        <strain evidence="2">DH-2019</strain>
    </source>
</reference>
<organism evidence="2 3">
    <name type="scientific">Rehmannia glutinosa</name>
    <name type="common">Chinese foxglove</name>
    <dbReference type="NCBI Taxonomy" id="99300"/>
    <lineage>
        <taxon>Eukaryota</taxon>
        <taxon>Viridiplantae</taxon>
        <taxon>Streptophyta</taxon>
        <taxon>Embryophyta</taxon>
        <taxon>Tracheophyta</taxon>
        <taxon>Spermatophyta</taxon>
        <taxon>Magnoliopsida</taxon>
        <taxon>eudicotyledons</taxon>
        <taxon>Gunneridae</taxon>
        <taxon>Pentapetalae</taxon>
        <taxon>asterids</taxon>
        <taxon>lamiids</taxon>
        <taxon>Lamiales</taxon>
        <taxon>Orobanchaceae</taxon>
        <taxon>Rehmannieae</taxon>
        <taxon>Rehmannia</taxon>
    </lineage>
</organism>
<dbReference type="PANTHER" id="PTHR36899">
    <property type="entry name" value="OS04G0395700 PROTEIN"/>
    <property type="match status" value="1"/>
</dbReference>
<gene>
    <name evidence="2" type="ORF">DH2020_025747</name>
</gene>
<keyword evidence="3" id="KW-1185">Reference proteome</keyword>
<accession>A0ABR0W2Q5</accession>
<comment type="caution">
    <text evidence="2">The sequence shown here is derived from an EMBL/GenBank/DDBJ whole genome shotgun (WGS) entry which is preliminary data.</text>
</comment>
<proteinExistence type="predicted"/>
<feature type="compositionally biased region" description="Acidic residues" evidence="1">
    <location>
        <begin position="75"/>
        <end position="102"/>
    </location>
</feature>
<feature type="compositionally biased region" description="Acidic residues" evidence="1">
    <location>
        <begin position="128"/>
        <end position="170"/>
    </location>
</feature>
<feature type="region of interest" description="Disordered" evidence="1">
    <location>
        <begin position="1"/>
        <end position="192"/>
    </location>
</feature>
<dbReference type="PANTHER" id="PTHR36899:SF3">
    <property type="entry name" value="F13K23.8 PROTEIN"/>
    <property type="match status" value="1"/>
</dbReference>
<name>A0ABR0W2Q5_REHGL</name>